<feature type="compositionally biased region" description="Polar residues" evidence="1">
    <location>
        <begin position="37"/>
        <end position="65"/>
    </location>
</feature>
<keyword evidence="3" id="KW-1185">Reference proteome</keyword>
<proteinExistence type="predicted"/>
<name>W2T0A1_NECAM</name>
<organism evidence="2 3">
    <name type="scientific">Necator americanus</name>
    <name type="common">Human hookworm</name>
    <dbReference type="NCBI Taxonomy" id="51031"/>
    <lineage>
        <taxon>Eukaryota</taxon>
        <taxon>Metazoa</taxon>
        <taxon>Ecdysozoa</taxon>
        <taxon>Nematoda</taxon>
        <taxon>Chromadorea</taxon>
        <taxon>Rhabditida</taxon>
        <taxon>Rhabditina</taxon>
        <taxon>Rhabditomorpha</taxon>
        <taxon>Strongyloidea</taxon>
        <taxon>Ancylostomatidae</taxon>
        <taxon>Bunostominae</taxon>
        <taxon>Necator</taxon>
    </lineage>
</organism>
<protein>
    <submittedName>
        <fullName evidence="2">Uncharacterized protein</fullName>
    </submittedName>
</protein>
<accession>W2T0A1</accession>
<feature type="region of interest" description="Disordered" evidence="1">
    <location>
        <begin position="28"/>
        <end position="65"/>
    </location>
</feature>
<sequence length="165" mass="17752">MHATVIIAVGGVGGHVVDERVWRAGDAAETSPLRIRPQSSAPQSRESRSATVDTAPSPPLHTTSAPLPCFSDHGLSVVGSGCDESPLVAVAPRTLYGAADYRSPMPYHAVERRSVPAHSRHRFSAVSGDPWSASLLFRDKASFLWEREVHDDAAVIYTLEDPSLK</sequence>
<dbReference type="KEGG" id="nai:NECAME_12392"/>
<dbReference type="EMBL" id="KI660298">
    <property type="protein sequence ID" value="ETN75435.1"/>
    <property type="molecule type" value="Genomic_DNA"/>
</dbReference>
<evidence type="ECO:0000313" key="2">
    <source>
        <dbReference type="EMBL" id="ETN75435.1"/>
    </source>
</evidence>
<gene>
    <name evidence="2" type="ORF">NECAME_12392</name>
</gene>
<dbReference type="Proteomes" id="UP000053676">
    <property type="component" value="Unassembled WGS sequence"/>
</dbReference>
<evidence type="ECO:0000313" key="3">
    <source>
        <dbReference type="Proteomes" id="UP000053676"/>
    </source>
</evidence>
<reference evidence="3" key="1">
    <citation type="journal article" date="2014" name="Nat. Genet.">
        <title>Genome of the human hookworm Necator americanus.</title>
        <authorList>
            <person name="Tang Y.T."/>
            <person name="Gao X."/>
            <person name="Rosa B.A."/>
            <person name="Abubucker S."/>
            <person name="Hallsworth-Pepin K."/>
            <person name="Martin J."/>
            <person name="Tyagi R."/>
            <person name="Heizer E."/>
            <person name="Zhang X."/>
            <person name="Bhonagiri-Palsikar V."/>
            <person name="Minx P."/>
            <person name="Warren W.C."/>
            <person name="Wang Q."/>
            <person name="Zhan B."/>
            <person name="Hotez P.J."/>
            <person name="Sternberg P.W."/>
            <person name="Dougall A."/>
            <person name="Gaze S.T."/>
            <person name="Mulvenna J."/>
            <person name="Sotillo J."/>
            <person name="Ranganathan S."/>
            <person name="Rabelo E.M."/>
            <person name="Wilson R.K."/>
            <person name="Felgner P.L."/>
            <person name="Bethony J."/>
            <person name="Hawdon J.M."/>
            <person name="Gasser R.B."/>
            <person name="Loukas A."/>
            <person name="Mitreva M."/>
        </authorList>
    </citation>
    <scope>NUCLEOTIDE SEQUENCE [LARGE SCALE GENOMIC DNA]</scope>
</reference>
<dbReference type="AlphaFoldDB" id="W2T0A1"/>
<evidence type="ECO:0000256" key="1">
    <source>
        <dbReference type="SAM" id="MobiDB-lite"/>
    </source>
</evidence>